<dbReference type="Proteomes" id="UP001523528">
    <property type="component" value="Unassembled WGS sequence"/>
</dbReference>
<evidence type="ECO:0000313" key="2">
    <source>
        <dbReference type="Proteomes" id="UP001523528"/>
    </source>
</evidence>
<evidence type="ECO:0000313" key="1">
    <source>
        <dbReference type="EMBL" id="MCP1258977.1"/>
    </source>
</evidence>
<sequence>MDVVDTSQQKIADLLVALLSKGDVMGKDIKDILKMVSPSEDDDESAKISEALAQMASAISGLSDTLSGVKASVDDLVKVTRSGGLA</sequence>
<gene>
    <name evidence="1" type="ORF">NKW50_10285</name>
</gene>
<accession>A0ABT1F1A3</accession>
<name>A0ABT1F1A3_9PROT</name>
<proteinExistence type="predicted"/>
<organism evidence="1 2">
    <name type="scientific">Acetobacter lambici</name>
    <dbReference type="NCBI Taxonomy" id="1332824"/>
    <lineage>
        <taxon>Bacteria</taxon>
        <taxon>Pseudomonadati</taxon>
        <taxon>Pseudomonadota</taxon>
        <taxon>Alphaproteobacteria</taxon>
        <taxon>Acetobacterales</taxon>
        <taxon>Acetobacteraceae</taxon>
        <taxon>Acetobacter</taxon>
    </lineage>
</organism>
<protein>
    <submittedName>
        <fullName evidence="1">Uncharacterized protein</fullName>
    </submittedName>
</protein>
<dbReference type="RefSeq" id="WP_165992259.1">
    <property type="nucleotide sequence ID" value="NZ_JAMYZY010000018.1"/>
</dbReference>
<keyword evidence="2" id="KW-1185">Reference proteome</keyword>
<reference evidence="1 2" key="1">
    <citation type="submission" date="2022-06" db="EMBL/GenBank/DDBJ databases">
        <title>Acetobacer genomes from food samples.</title>
        <authorList>
            <person name="Sombolestani A."/>
        </authorList>
    </citation>
    <scope>NUCLEOTIDE SEQUENCE [LARGE SCALE GENOMIC DNA]</scope>
    <source>
        <strain evidence="1 2">R-83285</strain>
    </source>
</reference>
<comment type="caution">
    <text evidence="1">The sequence shown here is derived from an EMBL/GenBank/DDBJ whole genome shotgun (WGS) entry which is preliminary data.</text>
</comment>
<dbReference type="EMBL" id="JAMYZZ010000018">
    <property type="protein sequence ID" value="MCP1258977.1"/>
    <property type="molecule type" value="Genomic_DNA"/>
</dbReference>